<dbReference type="Proteomes" id="UP000027222">
    <property type="component" value="Unassembled WGS sequence"/>
</dbReference>
<organism evidence="2 3">
    <name type="scientific">Galerina marginata (strain CBS 339.88)</name>
    <dbReference type="NCBI Taxonomy" id="685588"/>
    <lineage>
        <taxon>Eukaryota</taxon>
        <taxon>Fungi</taxon>
        <taxon>Dikarya</taxon>
        <taxon>Basidiomycota</taxon>
        <taxon>Agaricomycotina</taxon>
        <taxon>Agaricomycetes</taxon>
        <taxon>Agaricomycetidae</taxon>
        <taxon>Agaricales</taxon>
        <taxon>Agaricineae</taxon>
        <taxon>Strophariaceae</taxon>
        <taxon>Galerina</taxon>
    </lineage>
</organism>
<dbReference type="AlphaFoldDB" id="A0A067SPV7"/>
<feature type="compositionally biased region" description="Polar residues" evidence="1">
    <location>
        <begin position="312"/>
        <end position="329"/>
    </location>
</feature>
<reference evidence="3" key="1">
    <citation type="journal article" date="2014" name="Proc. Natl. Acad. Sci. U.S.A.">
        <title>Extensive sampling of basidiomycete genomes demonstrates inadequacy of the white-rot/brown-rot paradigm for wood decay fungi.</title>
        <authorList>
            <person name="Riley R."/>
            <person name="Salamov A.A."/>
            <person name="Brown D.W."/>
            <person name="Nagy L.G."/>
            <person name="Floudas D."/>
            <person name="Held B.W."/>
            <person name="Levasseur A."/>
            <person name="Lombard V."/>
            <person name="Morin E."/>
            <person name="Otillar R."/>
            <person name="Lindquist E.A."/>
            <person name="Sun H."/>
            <person name="LaButti K.M."/>
            <person name="Schmutz J."/>
            <person name="Jabbour D."/>
            <person name="Luo H."/>
            <person name="Baker S.E."/>
            <person name="Pisabarro A.G."/>
            <person name="Walton J.D."/>
            <person name="Blanchette R.A."/>
            <person name="Henrissat B."/>
            <person name="Martin F."/>
            <person name="Cullen D."/>
            <person name="Hibbett D.S."/>
            <person name="Grigoriev I.V."/>
        </authorList>
    </citation>
    <scope>NUCLEOTIDE SEQUENCE [LARGE SCALE GENOMIC DNA]</scope>
    <source>
        <strain evidence="3">CBS 339.88</strain>
    </source>
</reference>
<feature type="region of interest" description="Disordered" evidence="1">
    <location>
        <begin position="112"/>
        <end position="133"/>
    </location>
</feature>
<feature type="compositionally biased region" description="Polar residues" evidence="1">
    <location>
        <begin position="366"/>
        <end position="385"/>
    </location>
</feature>
<dbReference type="HOGENOM" id="CLU_040086_0_0_1"/>
<dbReference type="OrthoDB" id="3235609at2759"/>
<feature type="region of interest" description="Disordered" evidence="1">
    <location>
        <begin position="311"/>
        <end position="403"/>
    </location>
</feature>
<sequence length="546" mass="60380">MPRLVYYQFGGFRPQIECSYSTSYDEKELCSIIAGPSSPLRSNGNPDGPVEVILGIKEHGSSHLLLTDEQRKAFGSSLRPGRSQTKTFFAHDFESLSPIYFHTTKELGDKLSSLRPKANKNKPAKDTSQANKGYLPGDSDLYRGAFEHGRVIYRIFNNAIDALKFGVDNTLWAPHLRISAFVFNTKGVDHRSSEERLKDPVVLDVGYCGALIPSLQADYTSAKHIIHIGNSVMGGGRPKKPFNHGNSEKVSATAMPAHIQDIFREFQQSTENPMILLVYNRQLTKNFLQKMGVNTQTWCLGLKDLIMPKSYARQSPAQSPNRHSSNQYTHGRGRSSDNNILSYGSPDLDRNGMKRSRSRSPRMDGRNNTYQNPYPASPSMQSNRGKNYRDRRTPSPPAAQARRRYSPVFVLDIQQLYQKLTGNDQVKDVVDIAQNLGLTNVDGMCAGNEAGLMIDIWKSMVSGPPIDEQRKVIGEQQKLRAEGGGQGVHATPGAGPSNSAPLVVDSDDEQDPNDVVAQPHNAQPASAGQDPYNFNESDHESASESD</sequence>
<accession>A0A067SPV7</accession>
<feature type="region of interest" description="Disordered" evidence="1">
    <location>
        <begin position="477"/>
        <end position="546"/>
    </location>
</feature>
<keyword evidence="3" id="KW-1185">Reference proteome</keyword>
<protein>
    <submittedName>
        <fullName evidence="2">Uncharacterized protein</fullName>
    </submittedName>
</protein>
<evidence type="ECO:0000313" key="3">
    <source>
        <dbReference type="Proteomes" id="UP000027222"/>
    </source>
</evidence>
<dbReference type="EMBL" id="KL142387">
    <property type="protein sequence ID" value="KDR72945.1"/>
    <property type="molecule type" value="Genomic_DNA"/>
</dbReference>
<proteinExistence type="predicted"/>
<feature type="compositionally biased region" description="Basic and acidic residues" evidence="1">
    <location>
        <begin position="536"/>
        <end position="546"/>
    </location>
</feature>
<evidence type="ECO:0000256" key="1">
    <source>
        <dbReference type="SAM" id="MobiDB-lite"/>
    </source>
</evidence>
<evidence type="ECO:0000313" key="2">
    <source>
        <dbReference type="EMBL" id="KDR72945.1"/>
    </source>
</evidence>
<name>A0A067SPV7_GALM3</name>
<gene>
    <name evidence="2" type="ORF">GALMADRAFT_252303</name>
</gene>